<reference evidence="1" key="1">
    <citation type="submission" date="2021-02" db="EMBL/GenBank/DDBJ databases">
        <authorList>
            <person name="Nowell W R."/>
        </authorList>
    </citation>
    <scope>NUCLEOTIDE SEQUENCE</scope>
</reference>
<proteinExistence type="predicted"/>
<gene>
    <name evidence="1" type="ORF">XAT740_LOCUS62732</name>
</gene>
<evidence type="ECO:0000313" key="2">
    <source>
        <dbReference type="Proteomes" id="UP000663828"/>
    </source>
</evidence>
<dbReference type="Proteomes" id="UP000663828">
    <property type="component" value="Unassembled WGS sequence"/>
</dbReference>
<keyword evidence="2" id="KW-1185">Reference proteome</keyword>
<name>A0A816HJD8_ADIRI</name>
<accession>A0A816HJD8</accession>
<sequence length="159" mass="18735">MPGVLTIGSSHIRITRNVFGNNQSQYEIVSQLTNSSATIKADMNFFTSIYPPPSTLTRIPLSPYERNQHMQNAVHNYRLYQRQEIPLRHMSPIHRILHNRTRRQQQMEVQPVPQISYTYLTEPYDLRTDFFPQDSVFQRPYAPPQTVQYYPPEGQQEIL</sequence>
<comment type="caution">
    <text evidence="1">The sequence shown here is derived from an EMBL/GenBank/DDBJ whole genome shotgun (WGS) entry which is preliminary data.</text>
</comment>
<dbReference type="EMBL" id="CAJNOR010018110">
    <property type="protein sequence ID" value="CAF1688173.1"/>
    <property type="molecule type" value="Genomic_DNA"/>
</dbReference>
<feature type="non-terminal residue" evidence="1">
    <location>
        <position position="159"/>
    </location>
</feature>
<organism evidence="1 2">
    <name type="scientific">Adineta ricciae</name>
    <name type="common">Rotifer</name>
    <dbReference type="NCBI Taxonomy" id="249248"/>
    <lineage>
        <taxon>Eukaryota</taxon>
        <taxon>Metazoa</taxon>
        <taxon>Spiralia</taxon>
        <taxon>Gnathifera</taxon>
        <taxon>Rotifera</taxon>
        <taxon>Eurotatoria</taxon>
        <taxon>Bdelloidea</taxon>
        <taxon>Adinetida</taxon>
        <taxon>Adinetidae</taxon>
        <taxon>Adineta</taxon>
    </lineage>
</organism>
<dbReference type="AlphaFoldDB" id="A0A816HJD8"/>
<evidence type="ECO:0000313" key="1">
    <source>
        <dbReference type="EMBL" id="CAF1688173.1"/>
    </source>
</evidence>
<protein>
    <submittedName>
        <fullName evidence="1">Uncharacterized protein</fullName>
    </submittedName>
</protein>